<evidence type="ECO:0000256" key="2">
    <source>
        <dbReference type="SAM" id="MobiDB-lite"/>
    </source>
</evidence>
<dbReference type="Proteomes" id="UP000197692">
    <property type="component" value="Unassembled WGS sequence"/>
</dbReference>
<protein>
    <submittedName>
        <fullName evidence="5">Uncharacterized protein</fullName>
    </submittedName>
</protein>
<feature type="region of interest" description="Disordered" evidence="2">
    <location>
        <begin position="282"/>
        <end position="328"/>
    </location>
</feature>
<feature type="chain" id="PRO_5038569223" evidence="4">
    <location>
        <begin position="20"/>
        <end position="364"/>
    </location>
</feature>
<dbReference type="RefSeq" id="WP_010934460.1">
    <property type="nucleotide sequence ID" value="NZ_JADQUE010000004.1"/>
</dbReference>
<evidence type="ECO:0000313" key="6">
    <source>
        <dbReference type="Proteomes" id="UP000197692"/>
    </source>
</evidence>
<dbReference type="EMBL" id="LSZF01000026">
    <property type="protein sequence ID" value="OWM34283.1"/>
    <property type="molecule type" value="Genomic_DNA"/>
</dbReference>
<feature type="compositionally biased region" description="Basic and acidic residues" evidence="2">
    <location>
        <begin position="284"/>
        <end position="297"/>
    </location>
</feature>
<feature type="coiled-coil region" evidence="1">
    <location>
        <begin position="35"/>
        <end position="97"/>
    </location>
</feature>
<keyword evidence="4" id="KW-0732">Signal</keyword>
<keyword evidence="1" id="KW-0175">Coiled coil</keyword>
<proteinExistence type="predicted"/>
<sequence>MKSVKLAVVSASTALSVIAVGTAVTGAEEAKVSACAAAENKASVSKENAAAAQANVDKKIIEITSADPDVIHSMRELEQVKSALEAAKWELGAAEDLNDESKPAGKALQAVLDRKLMNALSATSKARQSFKRAELALHQSKENRIQSEINGIGVGINSDERLELENNLDKALRKMSEADEGLSEALLALTFITQDIIDDKAEVEKSQEKRHEVAGKYIVQAKAAIEAAKPLIEAAETYSKISVGNALEAAKQNPEVLKDEEEAKRLNDQAVLDQKAAEECAADEAAKADKNQAETGKDNSTNGQGRKGVGKEKGENEDQGDGDNNQDSEGNSKFFGILAAVLGGLGLAGLVAYFMPMIMKFFNR</sequence>
<dbReference type="AlphaFoldDB" id="A0A854NHN8"/>
<accession>A0A854NHN8</accession>
<evidence type="ECO:0000256" key="1">
    <source>
        <dbReference type="SAM" id="Coils"/>
    </source>
</evidence>
<keyword evidence="3" id="KW-0812">Transmembrane</keyword>
<feature type="compositionally biased region" description="Acidic residues" evidence="2">
    <location>
        <begin position="317"/>
        <end position="326"/>
    </location>
</feature>
<keyword evidence="3" id="KW-1133">Transmembrane helix</keyword>
<evidence type="ECO:0000313" key="5">
    <source>
        <dbReference type="EMBL" id="OWM34283.1"/>
    </source>
</evidence>
<evidence type="ECO:0000256" key="4">
    <source>
        <dbReference type="SAM" id="SignalP"/>
    </source>
</evidence>
<feature type="transmembrane region" description="Helical" evidence="3">
    <location>
        <begin position="334"/>
        <end position="355"/>
    </location>
</feature>
<name>A0A854NHN8_CORDP</name>
<feature type="signal peptide" evidence="4">
    <location>
        <begin position="1"/>
        <end position="19"/>
    </location>
</feature>
<comment type="caution">
    <text evidence="5">The sequence shown here is derived from an EMBL/GenBank/DDBJ whole genome shotgun (WGS) entry which is preliminary data.</text>
</comment>
<keyword evidence="3" id="KW-0472">Membrane</keyword>
<gene>
    <name evidence="5" type="ORF">AY602_06185</name>
</gene>
<reference evidence="6" key="1">
    <citation type="submission" date="2016-02" db="EMBL/GenBank/DDBJ databases">
        <title>Genomic analyses of a collection of pathogenic Corynebacterium diphtheriae.</title>
        <authorList>
            <person name="Sangal V."/>
            <person name="Titov L."/>
        </authorList>
    </citation>
    <scope>NUCLEOTIDE SEQUENCE [LARGE SCALE GENOMIC DNA]</scope>
    <source>
        <strain evidence="6">1438</strain>
    </source>
</reference>
<organism evidence="5 6">
    <name type="scientific">Corynebacterium diphtheriae bv. mitis</name>
    <dbReference type="NCBI Taxonomy" id="1806053"/>
    <lineage>
        <taxon>Bacteria</taxon>
        <taxon>Bacillati</taxon>
        <taxon>Actinomycetota</taxon>
        <taxon>Actinomycetes</taxon>
        <taxon>Mycobacteriales</taxon>
        <taxon>Corynebacteriaceae</taxon>
        <taxon>Corynebacterium</taxon>
    </lineage>
</organism>
<evidence type="ECO:0000256" key="3">
    <source>
        <dbReference type="SAM" id="Phobius"/>
    </source>
</evidence>